<name>A0A0R2D553_9LACO</name>
<dbReference type="PANTHER" id="PTHR33677:SF5">
    <property type="entry name" value="TRANSCRIPTIONAL REPRESSOR FRMR"/>
    <property type="match status" value="1"/>
</dbReference>
<dbReference type="Proteomes" id="UP000051638">
    <property type="component" value="Unassembled WGS sequence"/>
</dbReference>
<comment type="caution">
    <text evidence="1">The sequence shown here is derived from an EMBL/GenBank/DDBJ whole genome shotgun (WGS) entry which is preliminary data.</text>
</comment>
<evidence type="ECO:0000313" key="2">
    <source>
        <dbReference type="Proteomes" id="UP000051638"/>
    </source>
</evidence>
<gene>
    <name evidence="1" type="ORF">FC24_GL001208</name>
</gene>
<organism evidence="1 2">
    <name type="scientific">Loigolactobacillus rennini DSM 20253</name>
    <dbReference type="NCBI Taxonomy" id="1423796"/>
    <lineage>
        <taxon>Bacteria</taxon>
        <taxon>Bacillati</taxon>
        <taxon>Bacillota</taxon>
        <taxon>Bacilli</taxon>
        <taxon>Lactobacillales</taxon>
        <taxon>Lactobacillaceae</taxon>
        <taxon>Loigolactobacillus</taxon>
    </lineage>
</organism>
<dbReference type="InterPro" id="IPR003735">
    <property type="entry name" value="Metal_Tscrpt_repr"/>
</dbReference>
<dbReference type="GO" id="GO:0046872">
    <property type="term" value="F:metal ion binding"/>
    <property type="evidence" value="ECO:0007669"/>
    <property type="project" value="InterPro"/>
</dbReference>
<reference evidence="1 2" key="1">
    <citation type="journal article" date="2015" name="Genome Announc.">
        <title>Expanding the biotechnology potential of lactobacilli through comparative genomics of 213 strains and associated genera.</title>
        <authorList>
            <person name="Sun Z."/>
            <person name="Harris H.M."/>
            <person name="McCann A."/>
            <person name="Guo C."/>
            <person name="Argimon S."/>
            <person name="Zhang W."/>
            <person name="Yang X."/>
            <person name="Jeffery I.B."/>
            <person name="Cooney J.C."/>
            <person name="Kagawa T.F."/>
            <person name="Liu W."/>
            <person name="Song Y."/>
            <person name="Salvetti E."/>
            <person name="Wrobel A."/>
            <person name="Rasinkangas P."/>
            <person name="Parkhill J."/>
            <person name="Rea M.C."/>
            <person name="O'Sullivan O."/>
            <person name="Ritari J."/>
            <person name="Douillard F.P."/>
            <person name="Paul Ross R."/>
            <person name="Yang R."/>
            <person name="Briner A.E."/>
            <person name="Felis G.E."/>
            <person name="de Vos W.M."/>
            <person name="Barrangou R."/>
            <person name="Klaenhammer T.R."/>
            <person name="Caufield P.W."/>
            <person name="Cui Y."/>
            <person name="Zhang H."/>
            <person name="O'Toole P.W."/>
        </authorList>
    </citation>
    <scope>NUCLEOTIDE SEQUENCE [LARGE SCALE GENOMIC DNA]</scope>
    <source>
        <strain evidence="1 2">DSM 20253</strain>
    </source>
</reference>
<dbReference type="OrthoDB" id="9798732at2"/>
<dbReference type="RefSeq" id="WP_057873779.1">
    <property type="nucleotide sequence ID" value="NZ_AYYI01000031.1"/>
</dbReference>
<dbReference type="PATRIC" id="fig|1423796.3.peg.1233"/>
<protein>
    <recommendedName>
        <fullName evidence="3">Metal-sensing transcriptional repressor</fullName>
    </recommendedName>
</protein>
<accession>A0A0R2D553</accession>
<keyword evidence="2" id="KW-1185">Reference proteome</keyword>
<dbReference type="AlphaFoldDB" id="A0A0R2D553"/>
<evidence type="ECO:0008006" key="3">
    <source>
        <dbReference type="Google" id="ProtNLM"/>
    </source>
</evidence>
<dbReference type="PANTHER" id="PTHR33677">
    <property type="entry name" value="TRANSCRIPTIONAL REPRESSOR FRMR-RELATED"/>
    <property type="match status" value="1"/>
</dbReference>
<evidence type="ECO:0000313" key="1">
    <source>
        <dbReference type="EMBL" id="KRM98562.1"/>
    </source>
</evidence>
<dbReference type="Gene3D" id="1.20.58.1000">
    <property type="entry name" value="Metal-sensitive repressor, helix protomer"/>
    <property type="match status" value="1"/>
</dbReference>
<proteinExistence type="predicted"/>
<dbReference type="EMBL" id="AYYI01000031">
    <property type="protein sequence ID" value="KRM98562.1"/>
    <property type="molecule type" value="Genomic_DNA"/>
</dbReference>
<dbReference type="Pfam" id="PF02583">
    <property type="entry name" value="Trns_repr_metal"/>
    <property type="match status" value="1"/>
</dbReference>
<dbReference type="GO" id="GO:0045892">
    <property type="term" value="P:negative regulation of DNA-templated transcription"/>
    <property type="evidence" value="ECO:0007669"/>
    <property type="project" value="UniProtKB-ARBA"/>
</dbReference>
<dbReference type="GO" id="GO:0003677">
    <property type="term" value="F:DNA binding"/>
    <property type="evidence" value="ECO:0007669"/>
    <property type="project" value="InterPro"/>
</dbReference>
<dbReference type="STRING" id="1423796.FC24_GL001208"/>
<sequence>MTNEQLLNRLKRAEGQLRGIQNMVLTQRTPQDVLIQLTAVRSTIDKTMRLILAANVQAALTKTELSPETQKQVATALALIEKIH</sequence>
<dbReference type="InterPro" id="IPR038390">
    <property type="entry name" value="Metal_Tscrpt_repr_sf"/>
</dbReference>